<accession>A0A8J6PHS5</accession>
<sequence length="141" mass="16073">MALQKGSKMYSIVKFKCPQCQEGDFFISHPYDFKNMGKPHEHCSECGMKLSKEPGFYFGAMYVSYAFGVALFVAVIVLYYLIFRSIDVWNMLIIVGVISIITAPFNYALSKIVWANIFIRYNKDAAAEYKQKQHVVPGKTA</sequence>
<proteinExistence type="predicted"/>
<gene>
    <name evidence="2" type="ORF">H9Y05_04795</name>
</gene>
<reference evidence="2" key="1">
    <citation type="submission" date="2020-09" db="EMBL/GenBank/DDBJ databases">
        <title>Taishania pollutisoli gen. nov., sp. nov., Isolated from Tetrabromobisphenol A-Contaminated Soil.</title>
        <authorList>
            <person name="Chen Q."/>
        </authorList>
    </citation>
    <scope>NUCLEOTIDE SEQUENCE</scope>
    <source>
        <strain evidence="2">CZZ-1</strain>
    </source>
</reference>
<keyword evidence="1" id="KW-0472">Membrane</keyword>
<name>A0A8J6PHS5_9FLAO</name>
<dbReference type="InterPro" id="IPR009325">
    <property type="entry name" value="DUF983"/>
</dbReference>
<feature type="transmembrane region" description="Helical" evidence="1">
    <location>
        <begin position="56"/>
        <end position="82"/>
    </location>
</feature>
<dbReference type="AlphaFoldDB" id="A0A8J6PHS5"/>
<dbReference type="Pfam" id="PF06170">
    <property type="entry name" value="DUF983"/>
    <property type="match status" value="1"/>
</dbReference>
<protein>
    <submittedName>
        <fullName evidence="2">DUF983 domain-containing protein</fullName>
    </submittedName>
</protein>
<dbReference type="EMBL" id="JACVEL010000002">
    <property type="protein sequence ID" value="MBC9811789.1"/>
    <property type="molecule type" value="Genomic_DNA"/>
</dbReference>
<keyword evidence="3" id="KW-1185">Reference proteome</keyword>
<keyword evidence="1" id="KW-1133">Transmembrane helix</keyword>
<evidence type="ECO:0000313" key="2">
    <source>
        <dbReference type="EMBL" id="MBC9811789.1"/>
    </source>
</evidence>
<comment type="caution">
    <text evidence="2">The sequence shown here is derived from an EMBL/GenBank/DDBJ whole genome shotgun (WGS) entry which is preliminary data.</text>
</comment>
<evidence type="ECO:0000256" key="1">
    <source>
        <dbReference type="SAM" id="Phobius"/>
    </source>
</evidence>
<evidence type="ECO:0000313" key="3">
    <source>
        <dbReference type="Proteomes" id="UP000652681"/>
    </source>
</evidence>
<organism evidence="2 3">
    <name type="scientific">Taishania pollutisoli</name>
    <dbReference type="NCBI Taxonomy" id="2766479"/>
    <lineage>
        <taxon>Bacteria</taxon>
        <taxon>Pseudomonadati</taxon>
        <taxon>Bacteroidota</taxon>
        <taxon>Flavobacteriia</taxon>
        <taxon>Flavobacteriales</taxon>
        <taxon>Crocinitomicaceae</taxon>
        <taxon>Taishania</taxon>
    </lineage>
</organism>
<keyword evidence="1" id="KW-0812">Transmembrane</keyword>
<dbReference type="RefSeq" id="WP_163490775.1">
    <property type="nucleotide sequence ID" value="NZ_JACVEL010000002.1"/>
</dbReference>
<feature type="transmembrane region" description="Helical" evidence="1">
    <location>
        <begin position="88"/>
        <end position="109"/>
    </location>
</feature>
<dbReference type="Proteomes" id="UP000652681">
    <property type="component" value="Unassembled WGS sequence"/>
</dbReference>